<evidence type="ECO:0000313" key="2">
    <source>
        <dbReference type="Proteomes" id="UP000294644"/>
    </source>
</evidence>
<comment type="caution">
    <text evidence="1">The sequence shown here is derived from an EMBL/GenBank/DDBJ whole genome shotgun (WGS) entry which is preliminary data.</text>
</comment>
<dbReference type="EMBL" id="SMFN01000007">
    <property type="protein sequence ID" value="TDE04869.1"/>
    <property type="molecule type" value="Genomic_DNA"/>
</dbReference>
<dbReference type="Proteomes" id="UP000294644">
    <property type="component" value="Unassembled WGS sequence"/>
</dbReference>
<evidence type="ECO:0000313" key="1">
    <source>
        <dbReference type="EMBL" id="TDE04869.1"/>
    </source>
</evidence>
<sequence length="74" mass="8384">MPNIIKFKASKICGKYVGQASVKLIKNSIYSANAKEIAIINVINQLKIILLFDEIWIDFHIIKIPTIIGIIPYK</sequence>
<name>A0A4R5CVV6_9FLAO</name>
<keyword evidence="2" id="KW-1185">Reference proteome</keyword>
<reference evidence="1 2" key="1">
    <citation type="submission" date="2019-03" db="EMBL/GenBank/DDBJ databases">
        <title>Flavobacterium LB-D12 sp. nov., isolated from arctic soil.</title>
        <authorList>
            <person name="Chaudhary D.K."/>
        </authorList>
    </citation>
    <scope>NUCLEOTIDE SEQUENCE [LARGE SCALE GENOMIC DNA]</scope>
    <source>
        <strain evidence="1 2">LB-D12</strain>
    </source>
</reference>
<organism evidence="1 2">
    <name type="scientific">Flavobacterium sandaracinum</name>
    <dbReference type="NCBI Taxonomy" id="2541733"/>
    <lineage>
        <taxon>Bacteria</taxon>
        <taxon>Pseudomonadati</taxon>
        <taxon>Bacteroidota</taxon>
        <taxon>Flavobacteriia</taxon>
        <taxon>Flavobacteriales</taxon>
        <taxon>Flavobacteriaceae</taxon>
        <taxon>Flavobacterium</taxon>
    </lineage>
</organism>
<proteinExistence type="predicted"/>
<accession>A0A4R5CVV6</accession>
<protein>
    <submittedName>
        <fullName evidence="1">Uncharacterized protein</fullName>
    </submittedName>
</protein>
<dbReference type="AlphaFoldDB" id="A0A4R5CVV6"/>
<gene>
    <name evidence="1" type="ORF">E0F91_08220</name>
</gene>